<evidence type="ECO:0000256" key="3">
    <source>
        <dbReference type="ARBA" id="ARBA00022833"/>
    </source>
</evidence>
<evidence type="ECO:0000256" key="4">
    <source>
        <dbReference type="PROSITE-ProRule" id="PRU00325"/>
    </source>
</evidence>
<name>A0AA36EI21_LACSI</name>
<dbReference type="InterPro" id="IPR007527">
    <property type="entry name" value="Znf_SWIM"/>
</dbReference>
<accession>A0AA36EI21</accession>
<dbReference type="AlphaFoldDB" id="A0AA36EI21"/>
<keyword evidence="7" id="KW-1185">Reference proteome</keyword>
<dbReference type="Proteomes" id="UP001177003">
    <property type="component" value="Chromosome 8"/>
</dbReference>
<evidence type="ECO:0000259" key="5">
    <source>
        <dbReference type="PROSITE" id="PS50966"/>
    </source>
</evidence>
<feature type="domain" description="SWIM-type" evidence="5">
    <location>
        <begin position="160"/>
        <end position="192"/>
    </location>
</feature>
<gene>
    <name evidence="6" type="ORF">LSALG_LOCUS35309</name>
</gene>
<sequence length="251" mass="29095">MSCYSKYLTGVEFKSFGVNIISELDVIEYWNDFPDGHKDNAIVEFVDTIDALQQKYIKDIAEKIRASTGNNTVVEQLFWNTCKVYNMSDFYACLNNLQNEVNANDLDWLDKIPIAKWVRHDLPITTIIQMVHDSMQGVYVQRATFGVHFTWDFHGLLILYTLKLDRGICTCGKWQKYGVPCDHVVASLQRLEFEEIQQMVNLKLTNAVYRHGFQTETVNPIKILMHWEIPVESVVILPPKQFSEIVMYGSQ</sequence>
<reference evidence="6" key="1">
    <citation type="submission" date="2023-04" db="EMBL/GenBank/DDBJ databases">
        <authorList>
            <person name="Vijverberg K."/>
            <person name="Xiong W."/>
            <person name="Schranz E."/>
        </authorList>
    </citation>
    <scope>NUCLEOTIDE SEQUENCE</scope>
</reference>
<dbReference type="PROSITE" id="PS50966">
    <property type="entry name" value="ZF_SWIM"/>
    <property type="match status" value="1"/>
</dbReference>
<evidence type="ECO:0000313" key="6">
    <source>
        <dbReference type="EMBL" id="CAI9296442.1"/>
    </source>
</evidence>
<evidence type="ECO:0000313" key="7">
    <source>
        <dbReference type="Proteomes" id="UP001177003"/>
    </source>
</evidence>
<keyword evidence="1" id="KW-0479">Metal-binding</keyword>
<organism evidence="6 7">
    <name type="scientific">Lactuca saligna</name>
    <name type="common">Willowleaf lettuce</name>
    <dbReference type="NCBI Taxonomy" id="75948"/>
    <lineage>
        <taxon>Eukaryota</taxon>
        <taxon>Viridiplantae</taxon>
        <taxon>Streptophyta</taxon>
        <taxon>Embryophyta</taxon>
        <taxon>Tracheophyta</taxon>
        <taxon>Spermatophyta</taxon>
        <taxon>Magnoliopsida</taxon>
        <taxon>eudicotyledons</taxon>
        <taxon>Gunneridae</taxon>
        <taxon>Pentapetalae</taxon>
        <taxon>asterids</taxon>
        <taxon>campanulids</taxon>
        <taxon>Asterales</taxon>
        <taxon>Asteraceae</taxon>
        <taxon>Cichorioideae</taxon>
        <taxon>Cichorieae</taxon>
        <taxon>Lactucinae</taxon>
        <taxon>Lactuca</taxon>
    </lineage>
</organism>
<evidence type="ECO:0000256" key="2">
    <source>
        <dbReference type="ARBA" id="ARBA00022771"/>
    </source>
</evidence>
<evidence type="ECO:0000256" key="1">
    <source>
        <dbReference type="ARBA" id="ARBA00022723"/>
    </source>
</evidence>
<dbReference type="GO" id="GO:0008270">
    <property type="term" value="F:zinc ion binding"/>
    <property type="evidence" value="ECO:0007669"/>
    <property type="project" value="UniProtKB-KW"/>
</dbReference>
<keyword evidence="2 4" id="KW-0863">Zinc-finger</keyword>
<dbReference type="SMART" id="SM00575">
    <property type="entry name" value="ZnF_PMZ"/>
    <property type="match status" value="1"/>
</dbReference>
<dbReference type="Pfam" id="PF04434">
    <property type="entry name" value="SWIM"/>
    <property type="match status" value="1"/>
</dbReference>
<dbReference type="EMBL" id="OX465084">
    <property type="protein sequence ID" value="CAI9296442.1"/>
    <property type="molecule type" value="Genomic_DNA"/>
</dbReference>
<protein>
    <recommendedName>
        <fullName evidence="5">SWIM-type domain-containing protein</fullName>
    </recommendedName>
</protein>
<dbReference type="InterPro" id="IPR006564">
    <property type="entry name" value="Znf_PMZ"/>
</dbReference>
<proteinExistence type="predicted"/>
<keyword evidence="3" id="KW-0862">Zinc</keyword>